<feature type="compositionally biased region" description="Polar residues" evidence="1">
    <location>
        <begin position="334"/>
        <end position="347"/>
    </location>
</feature>
<dbReference type="PANTHER" id="PTHR38248">
    <property type="entry name" value="FUNK1 6"/>
    <property type="match status" value="1"/>
</dbReference>
<feature type="region of interest" description="Disordered" evidence="1">
    <location>
        <begin position="327"/>
        <end position="376"/>
    </location>
</feature>
<dbReference type="InterPro" id="IPR040976">
    <property type="entry name" value="Pkinase_fungal"/>
</dbReference>
<keyword evidence="4" id="KW-1185">Reference proteome</keyword>
<accession>A0A8H5GML3</accession>
<dbReference type="PANTHER" id="PTHR38248:SF2">
    <property type="entry name" value="FUNK1 11"/>
    <property type="match status" value="1"/>
</dbReference>
<gene>
    <name evidence="3" type="ORF">D9757_011247</name>
</gene>
<proteinExistence type="predicted"/>
<dbReference type="EMBL" id="JAACJN010000138">
    <property type="protein sequence ID" value="KAF5367893.1"/>
    <property type="molecule type" value="Genomic_DNA"/>
</dbReference>
<organism evidence="3 4">
    <name type="scientific">Collybiopsis confluens</name>
    <dbReference type="NCBI Taxonomy" id="2823264"/>
    <lineage>
        <taxon>Eukaryota</taxon>
        <taxon>Fungi</taxon>
        <taxon>Dikarya</taxon>
        <taxon>Basidiomycota</taxon>
        <taxon>Agaricomycotina</taxon>
        <taxon>Agaricomycetes</taxon>
        <taxon>Agaricomycetidae</taxon>
        <taxon>Agaricales</taxon>
        <taxon>Marasmiineae</taxon>
        <taxon>Omphalotaceae</taxon>
        <taxon>Collybiopsis</taxon>
    </lineage>
</organism>
<name>A0A8H5GML3_9AGAR</name>
<sequence>MEDIREQLGGQTWQFPPDRLAQVLSAKTRHPAENGANALDTHYSTIDSLQNYECAIDSNEHKDALNNTQQLFLKRKPSDFLLQNDKPENQHYDGLVKLLNAGLQSCRESGLGTRDGKAIYGDLMFWVWDKLLGDKVDGAHPLAPDIAGALGTEEPKKLFWSPKLGEKGMKVPVEVKNDWSKLVAQAGTYARALFSANPLRQFVLVLGYNHAQSMMRFLVFHRGGLTASTPLLLRTEAGQNEFILLLSAILTWKTPQDAGFPAWCNENQIFLPKIHDSPINIARILHHTSCVRGRAPRVYHLRIPHPSDSKPAEHAPRDQYVTADTRILRRSPRNHPSAQQATINSKSAHVKRDQQKSLPSKVRQAGAVSSVEQGNEEGRAMAARFARLTVGGLRSLQENLLEMNTNVLPAELGVDGLSTDDIQPIQISRIVASQQYTPSATTSQAPAEWNTCEGDSLKPGDYAVLKMSWNPGRGPNHEPVEPKLLKQCSGMFGVPHHYYSFLAHHQDNYPTTNHLFLPSGVTDKNLHWNVFRAKDDSVNNPDRRSLLGHVIAHAGHSLVTAKDFPSLVRALVHAHLGYYNMCQENFQHRDISIGNVLMVDEPIKTRPFQIAHPNETQKTILDLCKKLNISDNCVGFVIDGDMAVDWTSYFDETHTGGKSGTEQFMSTALLHPLKDPRDKRLHSPLDDYLSFFYVAQWACIFNPSADKLPLVQELRTEIDSGYLARNNVTSGTIRPKVPMKSNQYGTFLEEAQPLLRAWWAAMEDLAYESVLIIQKSGDNAESFREIANIGLKLFLEVVCKRYPNGW</sequence>
<dbReference type="OrthoDB" id="3182677at2759"/>
<evidence type="ECO:0000313" key="3">
    <source>
        <dbReference type="EMBL" id="KAF5367893.1"/>
    </source>
</evidence>
<comment type="caution">
    <text evidence="3">The sequence shown here is derived from an EMBL/GenBank/DDBJ whole genome shotgun (WGS) entry which is preliminary data.</text>
</comment>
<dbReference type="AlphaFoldDB" id="A0A8H5GML3"/>
<feature type="domain" description="Fungal-type protein kinase" evidence="2">
    <location>
        <begin position="176"/>
        <end position="699"/>
    </location>
</feature>
<dbReference type="Proteomes" id="UP000518752">
    <property type="component" value="Unassembled WGS sequence"/>
</dbReference>
<reference evidence="3 4" key="1">
    <citation type="journal article" date="2020" name="ISME J.">
        <title>Uncovering the hidden diversity of litter-decomposition mechanisms in mushroom-forming fungi.</title>
        <authorList>
            <person name="Floudas D."/>
            <person name="Bentzer J."/>
            <person name="Ahren D."/>
            <person name="Johansson T."/>
            <person name="Persson P."/>
            <person name="Tunlid A."/>
        </authorList>
    </citation>
    <scope>NUCLEOTIDE SEQUENCE [LARGE SCALE GENOMIC DNA]</scope>
    <source>
        <strain evidence="3 4">CBS 406.79</strain>
    </source>
</reference>
<evidence type="ECO:0000259" key="2">
    <source>
        <dbReference type="Pfam" id="PF17667"/>
    </source>
</evidence>
<dbReference type="Pfam" id="PF17667">
    <property type="entry name" value="Pkinase_fungal"/>
    <property type="match status" value="1"/>
</dbReference>
<protein>
    <recommendedName>
        <fullName evidence="2">Fungal-type protein kinase domain-containing protein</fullName>
    </recommendedName>
</protein>
<evidence type="ECO:0000313" key="4">
    <source>
        <dbReference type="Proteomes" id="UP000518752"/>
    </source>
</evidence>
<evidence type="ECO:0000256" key="1">
    <source>
        <dbReference type="SAM" id="MobiDB-lite"/>
    </source>
</evidence>